<sequence>MNEMKFSLVNVMGVLKVLNVLAEVCLDADLLNFQLSSLHPQALITIVASLEIISSWHLEFLQFANGIGNTDAGFVMVAGKLLKEASVHSTFGDMVTVLKAFSPVYVYRFLKKGGTKALFADLDHFPVLVVRIAFTLIVFPSLRPIGVYRIGCLPYEEPGHVVHAFYHSIPKGLYWPMFVLGTAAAIVASHATISATFSIIKQAHALGCFPRVKGYELLHQMEPYINQVPGEPNISYICSRYYRAPELIFGAIEYTTIIDMWSVGCVLAELLLGQGKCTSPDISEAARLGRVVHVLERDRQENRQGPHALAS</sequence>
<keyword evidence="6" id="KW-1185">Reference proteome</keyword>
<dbReference type="GO" id="GO:0004672">
    <property type="term" value="F:protein kinase activity"/>
    <property type="evidence" value="ECO:0007669"/>
    <property type="project" value="InterPro"/>
</dbReference>
<dbReference type="InterPro" id="IPR000719">
    <property type="entry name" value="Prot_kinase_dom"/>
</dbReference>
<dbReference type="Pfam" id="PF02705">
    <property type="entry name" value="K_trans"/>
    <property type="match status" value="1"/>
</dbReference>
<comment type="similarity">
    <text evidence="1">Belongs to the HAK/KUP transporter (TC 2.A.72.3) family.</text>
</comment>
<dbReference type="Proteomes" id="UP000631114">
    <property type="component" value="Unassembled WGS sequence"/>
</dbReference>
<evidence type="ECO:0000259" key="4">
    <source>
        <dbReference type="Pfam" id="PF02705"/>
    </source>
</evidence>
<dbReference type="SUPFAM" id="SSF56112">
    <property type="entry name" value="Protein kinase-like (PK-like)"/>
    <property type="match status" value="1"/>
</dbReference>
<feature type="signal peptide" evidence="2">
    <location>
        <begin position="1"/>
        <end position="22"/>
    </location>
</feature>
<comment type="caution">
    <text evidence="5">The sequence shown here is derived from an EMBL/GenBank/DDBJ whole genome shotgun (WGS) entry which is preliminary data.</text>
</comment>
<proteinExistence type="inferred from homology"/>
<evidence type="ECO:0000313" key="6">
    <source>
        <dbReference type="Proteomes" id="UP000631114"/>
    </source>
</evidence>
<accession>A0A835HNI9</accession>
<dbReference type="InterPro" id="IPR011009">
    <property type="entry name" value="Kinase-like_dom_sf"/>
</dbReference>
<evidence type="ECO:0000256" key="1">
    <source>
        <dbReference type="ARBA" id="ARBA00008440"/>
    </source>
</evidence>
<protein>
    <recommendedName>
        <fullName evidence="7">Protein kinase domain-containing protein</fullName>
    </recommendedName>
</protein>
<dbReference type="OrthoDB" id="504708at2759"/>
<reference evidence="5 6" key="1">
    <citation type="submission" date="2020-10" db="EMBL/GenBank/DDBJ databases">
        <title>The Coptis chinensis genome and diversification of protoberbering-type alkaloids.</title>
        <authorList>
            <person name="Wang B."/>
            <person name="Shu S."/>
            <person name="Song C."/>
            <person name="Liu Y."/>
        </authorList>
    </citation>
    <scope>NUCLEOTIDE SEQUENCE [LARGE SCALE GENOMIC DNA]</scope>
    <source>
        <strain evidence="5">HL-2020</strain>
        <tissue evidence="5">Leaf</tissue>
    </source>
</reference>
<gene>
    <name evidence="5" type="ORF">IFM89_030633</name>
</gene>
<dbReference type="GO" id="GO:0015079">
    <property type="term" value="F:potassium ion transmembrane transporter activity"/>
    <property type="evidence" value="ECO:0007669"/>
    <property type="project" value="InterPro"/>
</dbReference>
<feature type="domain" description="Protein kinase" evidence="3">
    <location>
        <begin position="234"/>
        <end position="278"/>
    </location>
</feature>
<evidence type="ECO:0000256" key="2">
    <source>
        <dbReference type="SAM" id="SignalP"/>
    </source>
</evidence>
<dbReference type="InterPro" id="IPR053951">
    <property type="entry name" value="K_trans_N"/>
</dbReference>
<evidence type="ECO:0000259" key="3">
    <source>
        <dbReference type="Pfam" id="PF00069"/>
    </source>
</evidence>
<organism evidence="5 6">
    <name type="scientific">Coptis chinensis</name>
    <dbReference type="NCBI Taxonomy" id="261450"/>
    <lineage>
        <taxon>Eukaryota</taxon>
        <taxon>Viridiplantae</taxon>
        <taxon>Streptophyta</taxon>
        <taxon>Embryophyta</taxon>
        <taxon>Tracheophyta</taxon>
        <taxon>Spermatophyta</taxon>
        <taxon>Magnoliopsida</taxon>
        <taxon>Ranunculales</taxon>
        <taxon>Ranunculaceae</taxon>
        <taxon>Coptidoideae</taxon>
        <taxon>Coptis</taxon>
    </lineage>
</organism>
<feature type="chain" id="PRO_5032986532" description="Protein kinase domain-containing protein" evidence="2">
    <location>
        <begin position="23"/>
        <end position="311"/>
    </location>
</feature>
<dbReference type="AlphaFoldDB" id="A0A835HNI9"/>
<evidence type="ECO:0008006" key="7">
    <source>
        <dbReference type="Google" id="ProtNLM"/>
    </source>
</evidence>
<evidence type="ECO:0000313" key="5">
    <source>
        <dbReference type="EMBL" id="KAF9602745.1"/>
    </source>
</evidence>
<dbReference type="EMBL" id="JADFTS010000006">
    <property type="protein sequence ID" value="KAF9602745.1"/>
    <property type="molecule type" value="Genomic_DNA"/>
</dbReference>
<feature type="domain" description="K+ potassium transporter integral membrane" evidence="4">
    <location>
        <begin position="109"/>
        <end position="213"/>
    </location>
</feature>
<dbReference type="GO" id="GO:0005524">
    <property type="term" value="F:ATP binding"/>
    <property type="evidence" value="ECO:0007669"/>
    <property type="project" value="InterPro"/>
</dbReference>
<dbReference type="InterPro" id="IPR003855">
    <property type="entry name" value="K+_transporter"/>
</dbReference>
<dbReference type="PANTHER" id="PTHR30540">
    <property type="entry name" value="OSMOTIC STRESS POTASSIUM TRANSPORTER"/>
    <property type="match status" value="1"/>
</dbReference>
<dbReference type="GO" id="GO:0016020">
    <property type="term" value="C:membrane"/>
    <property type="evidence" value="ECO:0007669"/>
    <property type="project" value="InterPro"/>
</dbReference>
<dbReference type="PANTHER" id="PTHR30540:SF95">
    <property type="entry name" value="POTASSIUM TRANSPORTER 10"/>
    <property type="match status" value="1"/>
</dbReference>
<name>A0A835HNI9_9MAGN</name>
<keyword evidence="2" id="KW-0732">Signal</keyword>
<dbReference type="Pfam" id="PF00069">
    <property type="entry name" value="Pkinase"/>
    <property type="match status" value="1"/>
</dbReference>
<dbReference type="Gene3D" id="1.10.510.10">
    <property type="entry name" value="Transferase(Phosphotransferase) domain 1"/>
    <property type="match status" value="1"/>
</dbReference>